<dbReference type="RefSeq" id="XP_056484919.1">
    <property type="nucleotide sequence ID" value="XM_056634299.1"/>
</dbReference>
<dbReference type="SUPFAM" id="SSF57701">
    <property type="entry name" value="Zn2/Cys6 DNA-binding domain"/>
    <property type="match status" value="1"/>
</dbReference>
<dbReference type="PANTHER" id="PTHR36206:SF4">
    <property type="entry name" value="HYPOTHETICAL CONSERVED PROTEIN (EUROFUNG)-RELATED"/>
    <property type="match status" value="1"/>
</dbReference>
<keyword evidence="2" id="KW-0862">Zinc</keyword>
<comment type="caution">
    <text evidence="8">The sequence shown here is derived from an EMBL/GenBank/DDBJ whole genome shotgun (WGS) entry which is preliminary data.</text>
</comment>
<keyword evidence="1" id="KW-0479">Metal-binding</keyword>
<dbReference type="Gene3D" id="4.10.240.10">
    <property type="entry name" value="Zn(2)-C6 fungal-type DNA-binding domain"/>
    <property type="match status" value="1"/>
</dbReference>
<proteinExistence type="predicted"/>
<reference evidence="8" key="1">
    <citation type="submission" date="2022-12" db="EMBL/GenBank/DDBJ databases">
        <authorList>
            <person name="Petersen C."/>
        </authorList>
    </citation>
    <scope>NUCLEOTIDE SEQUENCE</scope>
    <source>
        <strain evidence="8">IBT 29677</strain>
    </source>
</reference>
<sequence>MQQYRRAGRPKSKKGCITCKIRHVKCGEEKPECKQCTSTGRKCDGYSNASQKELRANISKSSYAPVVPVSSSRVSIINSDNRLVLIPGTRQERQYVHFFCAEATSALSGFFPSDFWNRFLPQMSHHNFYYASCGCCGWCCL</sequence>
<dbReference type="PANTHER" id="PTHR36206">
    <property type="entry name" value="ASPERCRYPTIN BIOSYNTHESIS CLUSTER-SPECIFIC TRANSCRIPTION REGULATOR ATNN-RELATED"/>
    <property type="match status" value="1"/>
</dbReference>
<dbReference type="GO" id="GO:0003677">
    <property type="term" value="F:DNA binding"/>
    <property type="evidence" value="ECO:0007669"/>
    <property type="project" value="UniProtKB-KW"/>
</dbReference>
<dbReference type="InterPro" id="IPR001138">
    <property type="entry name" value="Zn2Cys6_DnaBD"/>
</dbReference>
<gene>
    <name evidence="8" type="ORF">N7509_009662</name>
</gene>
<keyword evidence="5" id="KW-0804">Transcription</keyword>
<dbReference type="EMBL" id="JAPZBU010000009">
    <property type="protein sequence ID" value="KAJ5387121.1"/>
    <property type="molecule type" value="Genomic_DNA"/>
</dbReference>
<feature type="domain" description="Zn(2)-C6 fungal-type" evidence="7">
    <location>
        <begin position="15"/>
        <end position="43"/>
    </location>
</feature>
<evidence type="ECO:0000256" key="2">
    <source>
        <dbReference type="ARBA" id="ARBA00022833"/>
    </source>
</evidence>
<dbReference type="AlphaFoldDB" id="A0A9W9VPU0"/>
<protein>
    <recommendedName>
        <fullName evidence="7">Zn(2)-C6 fungal-type domain-containing protein</fullName>
    </recommendedName>
</protein>
<reference evidence="8" key="2">
    <citation type="journal article" date="2023" name="IMA Fungus">
        <title>Comparative genomic study of the Penicillium genus elucidates a diverse pangenome and 15 lateral gene transfer events.</title>
        <authorList>
            <person name="Petersen C."/>
            <person name="Sorensen T."/>
            <person name="Nielsen M.R."/>
            <person name="Sondergaard T.E."/>
            <person name="Sorensen J.L."/>
            <person name="Fitzpatrick D.A."/>
            <person name="Frisvad J.C."/>
            <person name="Nielsen K.L."/>
        </authorList>
    </citation>
    <scope>NUCLEOTIDE SEQUENCE</scope>
    <source>
        <strain evidence="8">IBT 29677</strain>
    </source>
</reference>
<dbReference type="PROSITE" id="PS00463">
    <property type="entry name" value="ZN2_CY6_FUNGAL_1"/>
    <property type="match status" value="1"/>
</dbReference>
<keyword evidence="3" id="KW-0805">Transcription regulation</keyword>
<evidence type="ECO:0000313" key="9">
    <source>
        <dbReference type="Proteomes" id="UP001147747"/>
    </source>
</evidence>
<keyword evidence="4" id="KW-0238">DNA-binding</keyword>
<accession>A0A9W9VPU0</accession>
<dbReference type="GO" id="GO:0008270">
    <property type="term" value="F:zinc ion binding"/>
    <property type="evidence" value="ECO:0007669"/>
    <property type="project" value="InterPro"/>
</dbReference>
<name>A0A9W9VPU0_9EURO</name>
<dbReference type="Pfam" id="PF00172">
    <property type="entry name" value="Zn_clus"/>
    <property type="match status" value="1"/>
</dbReference>
<evidence type="ECO:0000256" key="4">
    <source>
        <dbReference type="ARBA" id="ARBA00023125"/>
    </source>
</evidence>
<evidence type="ECO:0000256" key="1">
    <source>
        <dbReference type="ARBA" id="ARBA00022723"/>
    </source>
</evidence>
<evidence type="ECO:0000313" key="8">
    <source>
        <dbReference type="EMBL" id="KAJ5387121.1"/>
    </source>
</evidence>
<dbReference type="GO" id="GO:0000981">
    <property type="term" value="F:DNA-binding transcription factor activity, RNA polymerase II-specific"/>
    <property type="evidence" value="ECO:0007669"/>
    <property type="project" value="InterPro"/>
</dbReference>
<dbReference type="OrthoDB" id="2593732at2759"/>
<keyword evidence="6" id="KW-0539">Nucleus</keyword>
<dbReference type="InterPro" id="IPR036864">
    <property type="entry name" value="Zn2-C6_fun-type_DNA-bd_sf"/>
</dbReference>
<evidence type="ECO:0000256" key="5">
    <source>
        <dbReference type="ARBA" id="ARBA00023163"/>
    </source>
</evidence>
<dbReference type="InterPro" id="IPR052360">
    <property type="entry name" value="Transcr_Regulatory_Proteins"/>
</dbReference>
<evidence type="ECO:0000259" key="7">
    <source>
        <dbReference type="PROSITE" id="PS50048"/>
    </source>
</evidence>
<dbReference type="SMART" id="SM00066">
    <property type="entry name" value="GAL4"/>
    <property type="match status" value="1"/>
</dbReference>
<dbReference type="Proteomes" id="UP001147747">
    <property type="component" value="Unassembled WGS sequence"/>
</dbReference>
<evidence type="ECO:0000256" key="6">
    <source>
        <dbReference type="ARBA" id="ARBA00023242"/>
    </source>
</evidence>
<dbReference type="PROSITE" id="PS50048">
    <property type="entry name" value="ZN2_CY6_FUNGAL_2"/>
    <property type="match status" value="1"/>
</dbReference>
<organism evidence="8 9">
    <name type="scientific">Penicillium cosmopolitanum</name>
    <dbReference type="NCBI Taxonomy" id="1131564"/>
    <lineage>
        <taxon>Eukaryota</taxon>
        <taxon>Fungi</taxon>
        <taxon>Dikarya</taxon>
        <taxon>Ascomycota</taxon>
        <taxon>Pezizomycotina</taxon>
        <taxon>Eurotiomycetes</taxon>
        <taxon>Eurotiomycetidae</taxon>
        <taxon>Eurotiales</taxon>
        <taxon>Aspergillaceae</taxon>
        <taxon>Penicillium</taxon>
    </lineage>
</organism>
<evidence type="ECO:0000256" key="3">
    <source>
        <dbReference type="ARBA" id="ARBA00023015"/>
    </source>
</evidence>
<keyword evidence="9" id="KW-1185">Reference proteome</keyword>
<dbReference type="GeneID" id="81373279"/>